<dbReference type="PROSITE" id="PS00108">
    <property type="entry name" value="PROTEIN_KINASE_ST"/>
    <property type="match status" value="1"/>
</dbReference>
<evidence type="ECO:0000256" key="13">
    <source>
        <dbReference type="ARBA" id="ARBA00048679"/>
    </source>
</evidence>
<keyword evidence="8" id="KW-0863">Zinc-finger</keyword>
<dbReference type="Proteomes" id="UP000825935">
    <property type="component" value="Chromosome 25"/>
</dbReference>
<evidence type="ECO:0000256" key="14">
    <source>
        <dbReference type="SAM" id="MobiDB-lite"/>
    </source>
</evidence>
<feature type="domain" description="AGC-kinase C-terminal" evidence="16">
    <location>
        <begin position="1269"/>
        <end position="1369"/>
    </location>
</feature>
<evidence type="ECO:0000256" key="4">
    <source>
        <dbReference type="ARBA" id="ARBA00022553"/>
    </source>
</evidence>
<evidence type="ECO:0000259" key="16">
    <source>
        <dbReference type="PROSITE" id="PS51285"/>
    </source>
</evidence>
<keyword evidence="11" id="KW-0067">ATP-binding</keyword>
<dbReference type="PROSITE" id="PS51285">
    <property type="entry name" value="AGC_KINASE_CTER"/>
    <property type="match status" value="1"/>
</dbReference>
<gene>
    <name evidence="17" type="ORF">KP509_25G030400</name>
</gene>
<proteinExistence type="inferred from homology"/>
<evidence type="ECO:0000313" key="18">
    <source>
        <dbReference type="Proteomes" id="UP000825935"/>
    </source>
</evidence>
<dbReference type="CDD" id="cd05579">
    <property type="entry name" value="STKc_MAST_like"/>
    <property type="match status" value="1"/>
</dbReference>
<evidence type="ECO:0000256" key="8">
    <source>
        <dbReference type="ARBA" id="ARBA00022771"/>
    </source>
</evidence>
<dbReference type="OrthoDB" id="162894at2759"/>
<dbReference type="InterPro" id="IPR000961">
    <property type="entry name" value="AGC-kinase_C"/>
</dbReference>
<dbReference type="SMART" id="SM00220">
    <property type="entry name" value="S_TKc"/>
    <property type="match status" value="1"/>
</dbReference>
<keyword evidence="5" id="KW-0808">Transferase</keyword>
<feature type="domain" description="Protein kinase" evidence="15">
    <location>
        <begin position="979"/>
        <end position="1268"/>
    </location>
</feature>
<feature type="region of interest" description="Disordered" evidence="14">
    <location>
        <begin position="577"/>
        <end position="612"/>
    </location>
</feature>
<dbReference type="InterPro" id="IPR050236">
    <property type="entry name" value="Ser_Thr_kinase_AGC"/>
</dbReference>
<keyword evidence="7" id="KW-0547">Nucleotide-binding</keyword>
<dbReference type="EC" id="2.7.11.1" evidence="2"/>
<keyword evidence="4" id="KW-0597">Phosphoprotein</keyword>
<comment type="caution">
    <text evidence="17">The sequence shown here is derived from an EMBL/GenBank/DDBJ whole genome shotgun (WGS) entry which is preliminary data.</text>
</comment>
<dbReference type="PANTHER" id="PTHR24356:SF354">
    <property type="entry name" value="SERINE_THREONINE PROTEIN KINASE IRE4-RELATED"/>
    <property type="match status" value="1"/>
</dbReference>
<comment type="similarity">
    <text evidence="1">Belongs to the protein kinase superfamily. AGC Ser/Thr protein kinase family.</text>
</comment>
<keyword evidence="3" id="KW-0723">Serine/threonine-protein kinase</keyword>
<evidence type="ECO:0000256" key="11">
    <source>
        <dbReference type="ARBA" id="ARBA00022840"/>
    </source>
</evidence>
<evidence type="ECO:0000256" key="5">
    <source>
        <dbReference type="ARBA" id="ARBA00022679"/>
    </source>
</evidence>
<evidence type="ECO:0000256" key="6">
    <source>
        <dbReference type="ARBA" id="ARBA00022723"/>
    </source>
</evidence>
<keyword evidence="6" id="KW-0479">Metal-binding</keyword>
<sequence length="1391" mass="155489">MGPFGRFTNKLKVQKEEKYSKHGSASKGGITEQCQVLSGTGAKVEDERNSPVRDQQMSANSNRTDEKTVQAVIRDQEFGSQVVQTGKNRIHSNTRNNDICTDSEQQRVGDAKSKKIWEGIHSLNAQTSLNACDGVCSLKTGTQSRMQEEPTNSHVVPIVLCKTEVIHESSDLDSSSLSLSLGLNRIKTRSGQLYSDEKDAECQKHVQDNKSINDSVIVTADGKNGETTYQKSLSASILAAENERNHSEAPAGMWEDEYGNRNSQGKFRRKLKADSQRSMRGSSVKKSSVIPTFSRVFNSNNNGASTGSERIFGFFSRQGPSKSDHLLEKNVPSTLVSYLSNEIEESADMEVSIKQLDVIKEGESPTFSQPVPSLTQTRASKKWPKDIKSFSHELGPRGGRPHDVHRPHSDNDLEEILAALRARFNTAKEEVDAELKLFAADLVEILDRNTDSFPGWKENVEDLLVLAQRCTKLSAIDFRRECENIVHGLDEQRQELPQGLLKQLYTRMLFILTRCTRLLQFQKETSPEEEGLHRVRQCLKGVPSVERTLPSVSSKRGKGTAVSKKLLPEVLEQSARNDAGLPKLKGTRKHKLSVDKANLKHQRSSSPKISQYDPNRLVNLRKASYTCESSEMKDLKKGSVKESEENIAAHIQGSWDHVGDRLLDVDPQQMVSPSRDSQKDGWSHWLDGEEVPELVICRICEEEVRTSRLEPHSLRCSWADACDCQGSNVDERLRMLADYLEKIAELSTSRSNQIGIDESPEVFKPAKLNPLDGSDKASLEPYDFSAKVVDSRVDETCGGDAVSMEDSKGISLINFKRFLGVKADQGVTSSSAGSGTPRSAINTPRTSQLDLLWAERNSFMEQEDTSQVYKLAAIAREVAGRTFMEDGVIDSLGASLEELHEFLEHNKIADLTVDTFGKRIEKLLREKIYLFNSSCDVRKPDSLSGSYDDDGMSTDDGVQSFRSTPTHSSHGDRITIEDFDILKLISRGAFGRVFLARKRSTGDYFAIKVLRKIDMIRKNAVENILAERDILISVRNPFVVRFFYSFTCRDNLYLVMEYLVGGDLYSLLRKLGCLEEHVARVYIAELVLALEYLHSLGVVHRDLKPDNILIAHDGHIKLTDFGLSKVGLINSTDDLSGPTNGAVLHEENMFENYPTHEMQKEERKERSAVGTPDYLAPEILLGTEHGYTADWWSVGIILFELLTGLPPFNAEHPQIIFDNILNRNVHWPSIPEDMSEEAKNLIDRLLTPDPNQRLGAKGAGEVKNHAFFKDISWDNLARQKAAFVPNPESVDDTSYFTSRHPEVSVNSSPRFADSSDCPSASSSSNSLKVVLNEGEDDFGDLEEFQRSPSVERTFNNFSFKNATQLAYMNYDILSQSGKDLAKGHSRHQSAS</sequence>
<dbReference type="FunFam" id="1.10.510.10:FF:000604">
    <property type="entry name" value="AGC protein kinase"/>
    <property type="match status" value="1"/>
</dbReference>
<accession>A0A8T2RP18</accession>
<organism evidence="17 18">
    <name type="scientific">Ceratopteris richardii</name>
    <name type="common">Triangle waterfern</name>
    <dbReference type="NCBI Taxonomy" id="49495"/>
    <lineage>
        <taxon>Eukaryota</taxon>
        <taxon>Viridiplantae</taxon>
        <taxon>Streptophyta</taxon>
        <taxon>Embryophyta</taxon>
        <taxon>Tracheophyta</taxon>
        <taxon>Polypodiopsida</taxon>
        <taxon>Polypodiidae</taxon>
        <taxon>Polypodiales</taxon>
        <taxon>Pteridineae</taxon>
        <taxon>Pteridaceae</taxon>
        <taxon>Parkerioideae</taxon>
        <taxon>Ceratopteris</taxon>
    </lineage>
</organism>
<evidence type="ECO:0000313" key="17">
    <source>
        <dbReference type="EMBL" id="KAH7298172.1"/>
    </source>
</evidence>
<dbReference type="Pfam" id="PF00069">
    <property type="entry name" value="Pkinase"/>
    <property type="match status" value="1"/>
</dbReference>
<dbReference type="EMBL" id="CM035430">
    <property type="protein sequence ID" value="KAH7298172.1"/>
    <property type="molecule type" value="Genomic_DNA"/>
</dbReference>
<evidence type="ECO:0000256" key="12">
    <source>
        <dbReference type="ARBA" id="ARBA00047899"/>
    </source>
</evidence>
<evidence type="ECO:0000256" key="9">
    <source>
        <dbReference type="ARBA" id="ARBA00022777"/>
    </source>
</evidence>
<comment type="catalytic activity">
    <reaction evidence="12">
        <text>L-threonyl-[protein] + ATP = O-phospho-L-threonyl-[protein] + ADP + H(+)</text>
        <dbReference type="Rhea" id="RHEA:46608"/>
        <dbReference type="Rhea" id="RHEA-COMP:11060"/>
        <dbReference type="Rhea" id="RHEA-COMP:11605"/>
        <dbReference type="ChEBI" id="CHEBI:15378"/>
        <dbReference type="ChEBI" id="CHEBI:30013"/>
        <dbReference type="ChEBI" id="CHEBI:30616"/>
        <dbReference type="ChEBI" id="CHEBI:61977"/>
        <dbReference type="ChEBI" id="CHEBI:456216"/>
        <dbReference type="EC" id="2.7.11.1"/>
    </reaction>
</comment>
<dbReference type="FunFam" id="3.30.200.20:FF:000147">
    <property type="entry name" value="probable serine/threonine protein kinase IREH1"/>
    <property type="match status" value="1"/>
</dbReference>
<dbReference type="InterPro" id="IPR011009">
    <property type="entry name" value="Kinase-like_dom_sf"/>
</dbReference>
<dbReference type="GO" id="GO:0035556">
    <property type="term" value="P:intracellular signal transduction"/>
    <property type="evidence" value="ECO:0007669"/>
    <property type="project" value="TreeGrafter"/>
</dbReference>
<dbReference type="GO" id="GO:0005524">
    <property type="term" value="F:ATP binding"/>
    <property type="evidence" value="ECO:0007669"/>
    <property type="project" value="UniProtKB-KW"/>
</dbReference>
<dbReference type="PANTHER" id="PTHR24356">
    <property type="entry name" value="SERINE/THREONINE-PROTEIN KINASE"/>
    <property type="match status" value="1"/>
</dbReference>
<dbReference type="GO" id="GO:0004674">
    <property type="term" value="F:protein serine/threonine kinase activity"/>
    <property type="evidence" value="ECO:0007669"/>
    <property type="project" value="UniProtKB-KW"/>
</dbReference>
<feature type="compositionally biased region" description="Polar residues" evidence="14">
    <location>
        <begin position="52"/>
        <end position="62"/>
    </location>
</feature>
<protein>
    <recommendedName>
        <fullName evidence="2">non-specific serine/threonine protein kinase</fullName>
        <ecNumber evidence="2">2.7.11.1</ecNumber>
    </recommendedName>
</protein>
<evidence type="ECO:0000256" key="1">
    <source>
        <dbReference type="ARBA" id="ARBA00009903"/>
    </source>
</evidence>
<evidence type="ECO:0000256" key="7">
    <source>
        <dbReference type="ARBA" id="ARBA00022741"/>
    </source>
</evidence>
<dbReference type="Pfam" id="PF26031">
    <property type="entry name" value="IREH1"/>
    <property type="match status" value="1"/>
</dbReference>
<name>A0A8T2RP18_CERRI</name>
<comment type="catalytic activity">
    <reaction evidence="13">
        <text>L-seryl-[protein] + ATP = O-phospho-L-seryl-[protein] + ADP + H(+)</text>
        <dbReference type="Rhea" id="RHEA:17989"/>
        <dbReference type="Rhea" id="RHEA-COMP:9863"/>
        <dbReference type="Rhea" id="RHEA-COMP:11604"/>
        <dbReference type="ChEBI" id="CHEBI:15378"/>
        <dbReference type="ChEBI" id="CHEBI:29999"/>
        <dbReference type="ChEBI" id="CHEBI:30616"/>
        <dbReference type="ChEBI" id="CHEBI:83421"/>
        <dbReference type="ChEBI" id="CHEBI:456216"/>
        <dbReference type="EC" id="2.7.11.1"/>
    </reaction>
</comment>
<feature type="region of interest" description="Disordered" evidence="14">
    <location>
        <begin position="18"/>
        <end position="67"/>
    </location>
</feature>
<keyword evidence="18" id="KW-1185">Reference proteome</keyword>
<evidence type="ECO:0000259" key="15">
    <source>
        <dbReference type="PROSITE" id="PS50011"/>
    </source>
</evidence>
<dbReference type="SUPFAM" id="SSF56112">
    <property type="entry name" value="Protein kinase-like (PK-like)"/>
    <property type="match status" value="1"/>
</dbReference>
<dbReference type="FunFam" id="1.10.510.10:FF:001418">
    <property type="entry name" value="Serine/threonine protein kinase 15"/>
    <property type="match status" value="1"/>
</dbReference>
<evidence type="ECO:0000256" key="2">
    <source>
        <dbReference type="ARBA" id="ARBA00012513"/>
    </source>
</evidence>
<evidence type="ECO:0000256" key="3">
    <source>
        <dbReference type="ARBA" id="ARBA00022527"/>
    </source>
</evidence>
<dbReference type="EMBL" id="CM035430">
    <property type="protein sequence ID" value="KAH7298171.1"/>
    <property type="molecule type" value="Genomic_DNA"/>
</dbReference>
<dbReference type="PROSITE" id="PS50011">
    <property type="entry name" value="PROTEIN_KINASE_DOM"/>
    <property type="match status" value="1"/>
</dbReference>
<dbReference type="InterPro" id="IPR000719">
    <property type="entry name" value="Prot_kinase_dom"/>
</dbReference>
<dbReference type="InterPro" id="IPR058783">
    <property type="entry name" value="IREH1/IRE-like_N"/>
</dbReference>
<dbReference type="Gene3D" id="1.10.510.10">
    <property type="entry name" value="Transferase(Phosphotransferase) domain 1"/>
    <property type="match status" value="1"/>
</dbReference>
<evidence type="ECO:0000256" key="10">
    <source>
        <dbReference type="ARBA" id="ARBA00022833"/>
    </source>
</evidence>
<feature type="region of interest" description="Disordered" evidence="14">
    <location>
        <begin position="246"/>
        <end position="286"/>
    </location>
</feature>
<keyword evidence="9" id="KW-0418">Kinase</keyword>
<feature type="compositionally biased region" description="Low complexity" evidence="14">
    <location>
        <begin position="1314"/>
        <end position="1326"/>
    </location>
</feature>
<dbReference type="Gene3D" id="3.30.200.20">
    <property type="entry name" value="Phosphorylase Kinase, domain 1"/>
    <property type="match status" value="1"/>
</dbReference>
<dbReference type="GO" id="GO:0008270">
    <property type="term" value="F:zinc ion binding"/>
    <property type="evidence" value="ECO:0007669"/>
    <property type="project" value="UniProtKB-KW"/>
</dbReference>
<keyword evidence="10" id="KW-0862">Zinc</keyword>
<reference evidence="17" key="1">
    <citation type="submission" date="2021-08" db="EMBL/GenBank/DDBJ databases">
        <title>WGS assembly of Ceratopteris richardii.</title>
        <authorList>
            <person name="Marchant D.B."/>
            <person name="Chen G."/>
            <person name="Jenkins J."/>
            <person name="Shu S."/>
            <person name="Leebens-Mack J."/>
            <person name="Grimwood J."/>
            <person name="Schmutz J."/>
            <person name="Soltis P."/>
            <person name="Soltis D."/>
            <person name="Chen Z.-H."/>
        </authorList>
    </citation>
    <scope>NUCLEOTIDE SEQUENCE</scope>
    <source>
        <strain evidence="17">Whitten #5841</strain>
        <tissue evidence="17">Leaf</tissue>
    </source>
</reference>
<feature type="region of interest" description="Disordered" evidence="14">
    <location>
        <begin position="1291"/>
        <end position="1326"/>
    </location>
</feature>
<dbReference type="OMA" id="GLNWKED"/>
<dbReference type="InterPro" id="IPR008271">
    <property type="entry name" value="Ser/Thr_kinase_AS"/>
</dbReference>